<dbReference type="Pfam" id="PF00107">
    <property type="entry name" value="ADH_zinc_N"/>
    <property type="match status" value="1"/>
</dbReference>
<evidence type="ECO:0000313" key="4">
    <source>
        <dbReference type="EMBL" id="SFL37831.1"/>
    </source>
</evidence>
<dbReference type="EMBL" id="FOTR01000001">
    <property type="protein sequence ID" value="SFL37831.1"/>
    <property type="molecule type" value="Genomic_DNA"/>
</dbReference>
<dbReference type="GO" id="GO:0016651">
    <property type="term" value="F:oxidoreductase activity, acting on NAD(P)H"/>
    <property type="evidence" value="ECO:0007669"/>
    <property type="project" value="TreeGrafter"/>
</dbReference>
<keyword evidence="5" id="KW-1185">Reference proteome</keyword>
<name>A0A1I4H8T8_9BACI</name>
<dbReference type="PANTHER" id="PTHR48106">
    <property type="entry name" value="QUINONE OXIDOREDUCTASE PIG3-RELATED"/>
    <property type="match status" value="1"/>
</dbReference>
<accession>A0A1I4H8T8</accession>
<dbReference type="AlphaFoldDB" id="A0A1I4H8T8"/>
<sequence length="315" mass="33382">MIRAVVTDKFASGHLTIQKVVAPQAKLWEAIVEVRAFSLNRGEITNAKTQEEQIRPGWDFTGIVIEQARNGEGPRKGSRVVGLLPSGAWAEKVAVPVSFIAEIPDTVSYAQAATLPVAGLSALYTLRKGGMLLGKRILITGSTGGVGLFAHQLASLSGAFNVGIARTEEKANMVIEAGANEVIIGESITKPVEKFGPYHLVVDSVGGETLPPLLSQLIPGGVIVSVGYSASPIATFDLSKLAYVGGVSLYRFFLGEEVNRFSPKEGLKILGDLVAKGQLKPRIAVEAPWENIGTIAQQLIERKFSGKAVLLINGG</sequence>
<dbReference type="SUPFAM" id="SSF50129">
    <property type="entry name" value="GroES-like"/>
    <property type="match status" value="1"/>
</dbReference>
<dbReference type="InterPro" id="IPR036291">
    <property type="entry name" value="NAD(P)-bd_dom_sf"/>
</dbReference>
<dbReference type="InterPro" id="IPR013154">
    <property type="entry name" value="ADH-like_N"/>
</dbReference>
<organism evidence="4 5">
    <name type="scientific">Gracilibacillus orientalis</name>
    <dbReference type="NCBI Taxonomy" id="334253"/>
    <lineage>
        <taxon>Bacteria</taxon>
        <taxon>Bacillati</taxon>
        <taxon>Bacillota</taxon>
        <taxon>Bacilli</taxon>
        <taxon>Bacillales</taxon>
        <taxon>Bacillaceae</taxon>
        <taxon>Gracilibacillus</taxon>
    </lineage>
</organism>
<protein>
    <submittedName>
        <fullName evidence="4">NADPH:quinone reductase</fullName>
    </submittedName>
</protein>
<proteinExistence type="predicted"/>
<dbReference type="Proteomes" id="UP000198565">
    <property type="component" value="Unassembled WGS sequence"/>
</dbReference>
<dbReference type="InterPro" id="IPR011032">
    <property type="entry name" value="GroES-like_sf"/>
</dbReference>
<dbReference type="SMART" id="SM00829">
    <property type="entry name" value="PKS_ER"/>
    <property type="match status" value="1"/>
</dbReference>
<evidence type="ECO:0000256" key="1">
    <source>
        <dbReference type="ARBA" id="ARBA00022857"/>
    </source>
</evidence>
<dbReference type="SUPFAM" id="SSF51735">
    <property type="entry name" value="NAD(P)-binding Rossmann-fold domains"/>
    <property type="match status" value="1"/>
</dbReference>
<keyword evidence="2" id="KW-0560">Oxidoreductase</keyword>
<dbReference type="Pfam" id="PF08240">
    <property type="entry name" value="ADH_N"/>
    <property type="match status" value="1"/>
</dbReference>
<keyword evidence="1" id="KW-0521">NADP</keyword>
<dbReference type="STRING" id="334253.SAMN04487943_101252"/>
<reference evidence="5" key="1">
    <citation type="submission" date="2016-10" db="EMBL/GenBank/DDBJ databases">
        <authorList>
            <person name="Varghese N."/>
            <person name="Submissions S."/>
        </authorList>
    </citation>
    <scope>NUCLEOTIDE SEQUENCE [LARGE SCALE GENOMIC DNA]</scope>
    <source>
        <strain evidence="5">CGMCC 1.4250</strain>
    </source>
</reference>
<dbReference type="InterPro" id="IPR013149">
    <property type="entry name" value="ADH-like_C"/>
</dbReference>
<evidence type="ECO:0000256" key="2">
    <source>
        <dbReference type="ARBA" id="ARBA00023002"/>
    </source>
</evidence>
<dbReference type="CDD" id="cd08270">
    <property type="entry name" value="MDR4"/>
    <property type="match status" value="1"/>
</dbReference>
<dbReference type="OrthoDB" id="9792162at2"/>
<evidence type="ECO:0000313" key="5">
    <source>
        <dbReference type="Proteomes" id="UP000198565"/>
    </source>
</evidence>
<dbReference type="InterPro" id="IPR020843">
    <property type="entry name" value="ER"/>
</dbReference>
<dbReference type="Gene3D" id="3.40.50.720">
    <property type="entry name" value="NAD(P)-binding Rossmann-like Domain"/>
    <property type="match status" value="1"/>
</dbReference>
<gene>
    <name evidence="4" type="ORF">SAMN04487943_101252</name>
</gene>
<dbReference type="Gene3D" id="3.90.180.10">
    <property type="entry name" value="Medium-chain alcohol dehydrogenases, catalytic domain"/>
    <property type="match status" value="1"/>
</dbReference>
<feature type="domain" description="Enoyl reductase (ER)" evidence="3">
    <location>
        <begin position="13"/>
        <end position="310"/>
    </location>
</feature>
<dbReference type="PANTHER" id="PTHR48106:SF18">
    <property type="entry name" value="QUINONE OXIDOREDUCTASE PIG3"/>
    <property type="match status" value="1"/>
</dbReference>
<evidence type="ECO:0000259" key="3">
    <source>
        <dbReference type="SMART" id="SM00829"/>
    </source>
</evidence>
<dbReference type="RefSeq" id="WP_091479975.1">
    <property type="nucleotide sequence ID" value="NZ_FOTR01000001.1"/>
</dbReference>
<dbReference type="GO" id="GO:0070402">
    <property type="term" value="F:NADPH binding"/>
    <property type="evidence" value="ECO:0007669"/>
    <property type="project" value="TreeGrafter"/>
</dbReference>